<dbReference type="AlphaFoldDB" id="A0A2N0UWU7"/>
<keyword evidence="3" id="KW-1185">Reference proteome</keyword>
<comment type="caution">
    <text evidence="2">The sequence shown here is derived from an EMBL/GenBank/DDBJ whole genome shotgun (WGS) entry which is preliminary data.</text>
</comment>
<dbReference type="Proteomes" id="UP000233425">
    <property type="component" value="Unassembled WGS sequence"/>
</dbReference>
<protein>
    <submittedName>
        <fullName evidence="2">Endoglucanase A</fullName>
        <ecNumber evidence="2">3.2.1.4</ecNumber>
    </submittedName>
</protein>
<feature type="domain" description="Dockerin" evidence="1">
    <location>
        <begin position="287"/>
        <end position="354"/>
    </location>
</feature>
<dbReference type="InterPro" id="IPR036439">
    <property type="entry name" value="Dockerin_dom_sf"/>
</dbReference>
<evidence type="ECO:0000313" key="3">
    <source>
        <dbReference type="Proteomes" id="UP000233425"/>
    </source>
</evidence>
<sequence length="362" mass="40128">MTKKLISMLLSIAMVLSVAVVGISGVYAAIDNDDRYVPSEETATKRLYFVMPESWKNEKFGADSAGIFWWNGSDACVFNGGSSQAAPWPGYKMQVYDADANIFYIDIPSDVPNIIFNNCLNGGEREEDAETGKVTFEFGEEQFKAAMQTKDVCCDYYSEGDSTYYDKLLDGEFWAKAQEAVEGNDKTFLGNFKDNFFIDTDFDLGISMTFNNMIFVINPNDYDVSVLSGKVLYGGEFYFFYGKNEETGKYEYGGLPNYDMAKENGVVSVLDKSVFPNPSVQPTDPFNDMIYGDVNNDGLITIVDATIVQKYIVNVAQLDNVNQKLADVDVDGVITVKDATAVQKYIVNVDGYGKTGEKFAAA</sequence>
<dbReference type="GO" id="GO:0000272">
    <property type="term" value="P:polysaccharide catabolic process"/>
    <property type="evidence" value="ECO:0007669"/>
    <property type="project" value="InterPro"/>
</dbReference>
<dbReference type="CDD" id="cd14256">
    <property type="entry name" value="Dockerin_I"/>
    <property type="match status" value="1"/>
</dbReference>
<reference evidence="2" key="1">
    <citation type="journal article" date="2018" name="Environ. Microbiol.">
        <title>Sporulation capability and amylosome conservation among diverse human colonic and rumen isolates of the keystone starch-degrader Ruminococcus bromii.</title>
        <authorList>
            <person name="Mukhopadhya I."/>
            <person name="Morais S."/>
            <person name="Laverde-Gomez J."/>
            <person name="Sheridan P.O."/>
            <person name="Walker A.W."/>
            <person name="Kelly W."/>
            <person name="Klieve A.V."/>
            <person name="Ouwerkerk D."/>
            <person name="Duncan S.H."/>
            <person name="Louis P."/>
            <person name="Koropatkin N."/>
            <person name="Cockburn D."/>
            <person name="Kibler R."/>
            <person name="Cooper P.J."/>
            <person name="Sandoval C."/>
            <person name="Crost E."/>
            <person name="Juge N."/>
            <person name="Bayer E.A."/>
            <person name="Flint H.J."/>
        </authorList>
    </citation>
    <scope>NUCLEOTIDE SEQUENCE [LARGE SCALE GENOMIC DNA]</scope>
    <source>
        <strain evidence="2">ATCC 27255</strain>
    </source>
</reference>
<evidence type="ECO:0000259" key="1">
    <source>
        <dbReference type="PROSITE" id="PS51766"/>
    </source>
</evidence>
<dbReference type="Pfam" id="PF00404">
    <property type="entry name" value="Dockerin_1"/>
    <property type="match status" value="1"/>
</dbReference>
<dbReference type="Gene3D" id="1.10.1330.10">
    <property type="entry name" value="Dockerin domain"/>
    <property type="match status" value="1"/>
</dbReference>
<dbReference type="SUPFAM" id="SSF63446">
    <property type="entry name" value="Type I dockerin domain"/>
    <property type="match status" value="1"/>
</dbReference>
<dbReference type="InterPro" id="IPR016134">
    <property type="entry name" value="Dockerin_dom"/>
</dbReference>
<accession>A0A2N0UWU7</accession>
<proteinExistence type="predicted"/>
<organism evidence="2 3">
    <name type="scientific">Ruminococcus bromii</name>
    <dbReference type="NCBI Taxonomy" id="40518"/>
    <lineage>
        <taxon>Bacteria</taxon>
        <taxon>Bacillati</taxon>
        <taxon>Bacillota</taxon>
        <taxon>Clostridia</taxon>
        <taxon>Eubacteriales</taxon>
        <taxon>Oscillospiraceae</taxon>
        <taxon>Ruminococcus</taxon>
    </lineage>
</organism>
<evidence type="ECO:0000313" key="2">
    <source>
        <dbReference type="EMBL" id="PKD31425.1"/>
    </source>
</evidence>
<dbReference type="RefSeq" id="WP_101028868.1">
    <property type="nucleotide sequence ID" value="NZ_CABMMZ010000039.1"/>
</dbReference>
<dbReference type="GO" id="GO:0008810">
    <property type="term" value="F:cellulase activity"/>
    <property type="evidence" value="ECO:0007669"/>
    <property type="project" value="UniProtKB-EC"/>
</dbReference>
<name>A0A2N0UWU7_9FIRM</name>
<gene>
    <name evidence="2" type="primary">celA</name>
    <name evidence="2" type="ORF">RBATCC27255_00805</name>
</gene>
<keyword evidence="2" id="KW-0326">Glycosidase</keyword>
<dbReference type="InterPro" id="IPR002105">
    <property type="entry name" value="Dockerin_1_rpt"/>
</dbReference>
<dbReference type="EC" id="3.2.1.4" evidence="2"/>
<dbReference type="PROSITE" id="PS51766">
    <property type="entry name" value="DOCKERIN"/>
    <property type="match status" value="1"/>
</dbReference>
<keyword evidence="2" id="KW-0378">Hydrolase</keyword>
<dbReference type="EMBL" id="NNSR01000039">
    <property type="protein sequence ID" value="PKD31425.1"/>
    <property type="molecule type" value="Genomic_DNA"/>
</dbReference>